<dbReference type="AlphaFoldDB" id="A0A9P7RSW9"/>
<organism evidence="1 2">
    <name type="scientific">Marasmius oreades</name>
    <name type="common">fairy-ring Marasmius</name>
    <dbReference type="NCBI Taxonomy" id="181124"/>
    <lineage>
        <taxon>Eukaryota</taxon>
        <taxon>Fungi</taxon>
        <taxon>Dikarya</taxon>
        <taxon>Basidiomycota</taxon>
        <taxon>Agaricomycotina</taxon>
        <taxon>Agaricomycetes</taxon>
        <taxon>Agaricomycetidae</taxon>
        <taxon>Agaricales</taxon>
        <taxon>Marasmiineae</taxon>
        <taxon>Marasmiaceae</taxon>
        <taxon>Marasmius</taxon>
    </lineage>
</organism>
<sequence>MSVSQLPEASLICIPTVSSNNETTATPRRRQVMFEVYSCGCVNAVGPELYQHFPIPKRHRHGPTVTD</sequence>
<dbReference type="KEGG" id="more:E1B28_010762"/>
<accession>A0A9P7RSW9</accession>
<gene>
    <name evidence="1" type="ORF">E1B28_010762</name>
</gene>
<dbReference type="EMBL" id="CM032187">
    <property type="protein sequence ID" value="KAG7089052.1"/>
    <property type="molecule type" value="Genomic_DNA"/>
</dbReference>
<protein>
    <submittedName>
        <fullName evidence="1">Uncharacterized protein</fullName>
    </submittedName>
</protein>
<comment type="caution">
    <text evidence="1">The sequence shown here is derived from an EMBL/GenBank/DDBJ whole genome shotgun (WGS) entry which is preliminary data.</text>
</comment>
<name>A0A9P7RSW9_9AGAR</name>
<evidence type="ECO:0000313" key="2">
    <source>
        <dbReference type="Proteomes" id="UP001049176"/>
    </source>
</evidence>
<dbReference type="RefSeq" id="XP_043005522.1">
    <property type="nucleotide sequence ID" value="XM_043155740.1"/>
</dbReference>
<dbReference type="Proteomes" id="UP001049176">
    <property type="component" value="Chromosome 7"/>
</dbReference>
<proteinExistence type="predicted"/>
<dbReference type="GeneID" id="66079837"/>
<evidence type="ECO:0000313" key="1">
    <source>
        <dbReference type="EMBL" id="KAG7089052.1"/>
    </source>
</evidence>
<keyword evidence="2" id="KW-1185">Reference proteome</keyword>
<reference evidence="1" key="1">
    <citation type="journal article" date="2021" name="Genome Biol. Evol.">
        <title>The assembled and annotated genome of the fairy-ring fungus Marasmius oreades.</title>
        <authorList>
            <person name="Hiltunen M."/>
            <person name="Ament-Velasquez S.L."/>
            <person name="Johannesson H."/>
        </authorList>
    </citation>
    <scope>NUCLEOTIDE SEQUENCE</scope>
    <source>
        <strain evidence="1">03SP1</strain>
    </source>
</reference>